<evidence type="ECO:0000256" key="2">
    <source>
        <dbReference type="ARBA" id="ARBA00023136"/>
    </source>
</evidence>
<dbReference type="SMART" id="SM00409">
    <property type="entry name" value="IG"/>
    <property type="match status" value="1"/>
</dbReference>
<dbReference type="GO" id="GO:0001817">
    <property type="term" value="P:regulation of cytokine production"/>
    <property type="evidence" value="ECO:0007669"/>
    <property type="project" value="TreeGrafter"/>
</dbReference>
<dbReference type="InterPro" id="IPR000477">
    <property type="entry name" value="RT_dom"/>
</dbReference>
<dbReference type="Ensembl" id="ENSLBET00000000695.1">
    <property type="protein sequence ID" value="ENSLBEP00000000643.1"/>
    <property type="gene ID" value="ENSLBEG00000000525.1"/>
</dbReference>
<evidence type="ECO:0000256" key="3">
    <source>
        <dbReference type="ARBA" id="ARBA00023319"/>
    </source>
</evidence>
<dbReference type="SUPFAM" id="SSF48726">
    <property type="entry name" value="Immunoglobulin"/>
    <property type="match status" value="1"/>
</dbReference>
<dbReference type="Proteomes" id="UP000261660">
    <property type="component" value="Unplaced"/>
</dbReference>
<evidence type="ECO:0000259" key="5">
    <source>
        <dbReference type="PROSITE" id="PS50878"/>
    </source>
</evidence>
<proteinExistence type="predicted"/>
<protein>
    <recommendedName>
        <fullName evidence="8">Ig-like domain-containing protein</fullName>
    </recommendedName>
</protein>
<dbReference type="Gene3D" id="2.60.40.10">
    <property type="entry name" value="Immunoglobulins"/>
    <property type="match status" value="1"/>
</dbReference>
<dbReference type="InterPro" id="IPR007110">
    <property type="entry name" value="Ig-like_dom"/>
</dbReference>
<feature type="domain" description="Reverse transcriptase" evidence="5">
    <location>
        <begin position="1"/>
        <end position="180"/>
    </location>
</feature>
<dbReference type="InterPro" id="IPR013106">
    <property type="entry name" value="Ig_V-set"/>
</dbReference>
<dbReference type="InterPro" id="IPR050504">
    <property type="entry name" value="IgSF_BTN/MOG"/>
</dbReference>
<evidence type="ECO:0000313" key="7">
    <source>
        <dbReference type="Proteomes" id="UP000261660"/>
    </source>
</evidence>
<evidence type="ECO:0000256" key="1">
    <source>
        <dbReference type="ARBA" id="ARBA00004370"/>
    </source>
</evidence>
<name>A0A3Q3E194_9LABR</name>
<dbReference type="AlphaFoldDB" id="A0A3Q3E194"/>
<dbReference type="GeneTree" id="ENSGT01030000234884"/>
<dbReference type="PROSITE" id="PS50878">
    <property type="entry name" value="RT_POL"/>
    <property type="match status" value="1"/>
</dbReference>
<dbReference type="InterPro" id="IPR036179">
    <property type="entry name" value="Ig-like_dom_sf"/>
</dbReference>
<dbReference type="InterPro" id="IPR003599">
    <property type="entry name" value="Ig_sub"/>
</dbReference>
<keyword evidence="2" id="KW-0472">Membrane</keyword>
<dbReference type="SMART" id="SM00406">
    <property type="entry name" value="IGv"/>
    <property type="match status" value="1"/>
</dbReference>
<dbReference type="PROSITE" id="PS50835">
    <property type="entry name" value="IG_LIKE"/>
    <property type="match status" value="1"/>
</dbReference>
<dbReference type="PANTHER" id="PTHR24100">
    <property type="entry name" value="BUTYROPHILIN"/>
    <property type="match status" value="1"/>
</dbReference>
<sequence length="180" mass="20003">QEEERVCHSQVVAPSLPIVAMVGDDIILPCRLDPPVDTSDMTVEWVRLDLDPRFVYVWHDGVELESKKQVSFRNGDVSLKLSGVKLSDEGNYRCFIPTLAKETTVKLVVGEYIFILFNHYCFLLLMRASPASPDVSALNRQTRGSSLSTSMDKSSVISTYTGVPQGGILSPLLFTLYSND</sequence>
<evidence type="ECO:0000313" key="6">
    <source>
        <dbReference type="Ensembl" id="ENSLBEP00000000643.1"/>
    </source>
</evidence>
<reference evidence="6" key="1">
    <citation type="submission" date="2025-08" db="UniProtKB">
        <authorList>
            <consortium name="Ensembl"/>
        </authorList>
    </citation>
    <scope>IDENTIFICATION</scope>
</reference>
<feature type="domain" description="Ig-like" evidence="4">
    <location>
        <begin position="23"/>
        <end position="106"/>
    </location>
</feature>
<organism evidence="6 7">
    <name type="scientific">Labrus bergylta</name>
    <name type="common">ballan wrasse</name>
    <dbReference type="NCBI Taxonomy" id="56723"/>
    <lineage>
        <taxon>Eukaryota</taxon>
        <taxon>Metazoa</taxon>
        <taxon>Chordata</taxon>
        <taxon>Craniata</taxon>
        <taxon>Vertebrata</taxon>
        <taxon>Euteleostomi</taxon>
        <taxon>Actinopterygii</taxon>
        <taxon>Neopterygii</taxon>
        <taxon>Teleostei</taxon>
        <taxon>Neoteleostei</taxon>
        <taxon>Acanthomorphata</taxon>
        <taxon>Eupercaria</taxon>
        <taxon>Labriformes</taxon>
        <taxon>Labridae</taxon>
        <taxon>Labrus</taxon>
    </lineage>
</organism>
<evidence type="ECO:0000259" key="4">
    <source>
        <dbReference type="PROSITE" id="PS50835"/>
    </source>
</evidence>
<dbReference type="InterPro" id="IPR013783">
    <property type="entry name" value="Ig-like_fold"/>
</dbReference>
<comment type="subcellular location">
    <subcellularLocation>
        <location evidence="1">Membrane</location>
    </subcellularLocation>
</comment>
<dbReference type="STRING" id="56723.ENSLBEP00000000643"/>
<evidence type="ECO:0008006" key="8">
    <source>
        <dbReference type="Google" id="ProtNLM"/>
    </source>
</evidence>
<dbReference type="GO" id="GO:0050852">
    <property type="term" value="P:T cell receptor signaling pathway"/>
    <property type="evidence" value="ECO:0007669"/>
    <property type="project" value="TreeGrafter"/>
</dbReference>
<dbReference type="Pfam" id="PF07686">
    <property type="entry name" value="V-set"/>
    <property type="match status" value="1"/>
</dbReference>
<reference evidence="6" key="2">
    <citation type="submission" date="2025-09" db="UniProtKB">
        <authorList>
            <consortium name="Ensembl"/>
        </authorList>
    </citation>
    <scope>IDENTIFICATION</scope>
</reference>
<dbReference type="InParanoid" id="A0A3Q3E194"/>
<accession>A0A3Q3E194</accession>
<dbReference type="PANTHER" id="PTHR24100:SF151">
    <property type="entry name" value="ICOS LIGAND"/>
    <property type="match status" value="1"/>
</dbReference>
<keyword evidence="7" id="KW-1185">Reference proteome</keyword>
<dbReference type="GO" id="GO:0005102">
    <property type="term" value="F:signaling receptor binding"/>
    <property type="evidence" value="ECO:0007669"/>
    <property type="project" value="TreeGrafter"/>
</dbReference>
<keyword evidence="3" id="KW-0393">Immunoglobulin domain</keyword>
<dbReference type="GO" id="GO:0009897">
    <property type="term" value="C:external side of plasma membrane"/>
    <property type="evidence" value="ECO:0007669"/>
    <property type="project" value="TreeGrafter"/>
</dbReference>